<proteinExistence type="predicted"/>
<organism evidence="1 2">
    <name type="scientific">Microcoleus anatoxicus PTRS2</name>
    <dbReference type="NCBI Taxonomy" id="2705321"/>
    <lineage>
        <taxon>Bacteria</taxon>
        <taxon>Bacillati</taxon>
        <taxon>Cyanobacteriota</taxon>
        <taxon>Cyanophyceae</taxon>
        <taxon>Oscillatoriophycideae</taxon>
        <taxon>Oscillatoriales</taxon>
        <taxon>Microcoleaceae</taxon>
        <taxon>Microcoleus</taxon>
        <taxon>Microcoleus anatoxicus</taxon>
    </lineage>
</organism>
<protein>
    <submittedName>
        <fullName evidence="1">Uncharacterized protein</fullName>
    </submittedName>
</protein>
<reference evidence="1 2" key="1">
    <citation type="journal article" date="2020" name="Harmful Algae">
        <title>Molecular and morphological characterization of a novel dihydroanatoxin-a producing Microcoleus species (cyanobacteria) from the Russian River, California, USA.</title>
        <authorList>
            <person name="Conklin K.Y."/>
            <person name="Stancheva R."/>
            <person name="Otten T.G."/>
            <person name="Fadness R."/>
            <person name="Boyer G.L."/>
            <person name="Read B."/>
            <person name="Zhang X."/>
            <person name="Sheath R.G."/>
        </authorList>
    </citation>
    <scope>NUCLEOTIDE SEQUENCE [LARGE SCALE GENOMIC DNA]</scope>
    <source>
        <strain evidence="1 2">PTRS2</strain>
    </source>
</reference>
<comment type="caution">
    <text evidence="1">The sequence shown here is derived from an EMBL/GenBank/DDBJ whole genome shotgun (WGS) entry which is preliminary data.</text>
</comment>
<sequence>MDVSTANWYNNLGTTIQVAFNTTAMSNLTPSQVIFGAAVAYRKAQEDYNNGTSVNVGAYINFTSPLLEDVAPSLDNFGVVSKSSTITLRAKTVYLPTTKIQPQQSVTII</sequence>
<accession>A0ABU8YNV7</accession>
<dbReference type="Proteomes" id="UP001384579">
    <property type="component" value="Unassembled WGS sequence"/>
</dbReference>
<name>A0ABU8YNV7_9CYAN</name>
<evidence type="ECO:0000313" key="2">
    <source>
        <dbReference type="Proteomes" id="UP001384579"/>
    </source>
</evidence>
<keyword evidence="2" id="KW-1185">Reference proteome</keyword>
<evidence type="ECO:0000313" key="1">
    <source>
        <dbReference type="EMBL" id="MEK0186108.1"/>
    </source>
</evidence>
<gene>
    <name evidence="1" type="ORF">WMG39_14805</name>
</gene>
<dbReference type="EMBL" id="JBBLXS010000181">
    <property type="protein sequence ID" value="MEK0186108.1"/>
    <property type="molecule type" value="Genomic_DNA"/>
</dbReference>
<dbReference type="RefSeq" id="WP_340517107.1">
    <property type="nucleotide sequence ID" value="NZ_JBBLXS010000181.1"/>
</dbReference>